<dbReference type="eggNOG" id="ENOG50344SI">
    <property type="taxonomic scope" value="Bacteria"/>
</dbReference>
<keyword evidence="2" id="KW-1185">Reference proteome</keyword>
<evidence type="ECO:0000313" key="2">
    <source>
        <dbReference type="Proteomes" id="UP000008963"/>
    </source>
</evidence>
<dbReference type="HOGENOM" id="CLU_461363_0_0_7"/>
<protein>
    <submittedName>
        <fullName evidence="1">Membrane protein</fullName>
    </submittedName>
</protein>
<accession>E1WZT5</accession>
<evidence type="ECO:0000313" key="1">
    <source>
        <dbReference type="EMBL" id="CBW27871.1"/>
    </source>
</evidence>
<dbReference type="AlphaFoldDB" id="E1WZT5"/>
<dbReference type="PATRIC" id="fig|862908.3.peg.2977"/>
<dbReference type="KEGG" id="bmx:BMS_3114"/>
<proteinExistence type="predicted"/>
<dbReference type="Proteomes" id="UP000008963">
    <property type="component" value="Chromosome"/>
</dbReference>
<reference evidence="2" key="1">
    <citation type="journal article" date="2013" name="ISME J.">
        <title>A small predatory core genome in the divergent marine Bacteriovorax marinus SJ and the terrestrial Bdellovibrio bacteriovorus.</title>
        <authorList>
            <person name="Crossman L.C."/>
            <person name="Chen H."/>
            <person name="Cerdeno-Tarraga A.M."/>
            <person name="Brooks K."/>
            <person name="Quail M.A."/>
            <person name="Pineiro S.A."/>
            <person name="Hobley L."/>
            <person name="Sockett R.E."/>
            <person name="Bentley S.D."/>
            <person name="Parkhill J."/>
            <person name="Williams H.N."/>
            <person name="Stine O.C."/>
        </authorList>
    </citation>
    <scope>NUCLEOTIDE SEQUENCE [LARGE SCALE GENOMIC DNA]</scope>
    <source>
        <strain evidence="2">ATCC BAA-682 / DSM 15412 / SJ</strain>
    </source>
</reference>
<dbReference type="STRING" id="862908.BMS_3114"/>
<organism evidence="1 2">
    <name type="scientific">Halobacteriovorax marinus (strain ATCC BAA-682 / DSM 15412 / SJ)</name>
    <name type="common">Bacteriovorax marinus</name>
    <dbReference type="NCBI Taxonomy" id="862908"/>
    <lineage>
        <taxon>Bacteria</taxon>
        <taxon>Pseudomonadati</taxon>
        <taxon>Bdellovibrionota</taxon>
        <taxon>Bacteriovoracia</taxon>
        <taxon>Bacteriovoracales</taxon>
        <taxon>Halobacteriovoraceae</taxon>
        <taxon>Halobacteriovorax</taxon>
    </lineage>
</organism>
<name>E1WZT5_HALMS</name>
<dbReference type="EMBL" id="FQ312005">
    <property type="protein sequence ID" value="CBW27871.1"/>
    <property type="molecule type" value="Genomic_DNA"/>
</dbReference>
<gene>
    <name evidence="1" type="ordered locus">BMS_3114</name>
</gene>
<sequence>MMKIKRRHFLTFTSLLALYPLSKFFQRSNHKGGREKRTEYKKYILLNVVESPSRWMFDTILRPTNNDKFIENQFIATGFAHIGQEPLDFSYEYKTFPHRGMNFPVMWNQSLPDSKGGSFVLKELAENMLIVRGCNMIFDGHEINSKRLDAPSIGDYSIAGLHDHTSPGLFPCLSLEGVKESGTAAQAYHSPSKNRIPIKHSHNHYVDYLLDSFLNSKEDDSSDALLEEILAQKFRRDHIGDFIKNLRQKKKIRNFVKENYSLIKKDYESAISKYQSLIDRSIRETRISNLTDKRIPGIKFPLTLKKRVHKDKTPFDIVDYIGAYKQGDRIIIEDDIRDIFKTAEIKELAKQMSLTEIALKYDLTNNIVMNISAITEMTTKTISLDDLEIKSSGDTVIISKKKEAKEEVLKISHEADSHETGSISTLVCDYLMWRAVASCTHELINRIKEHGKSQWENTLIHLTTEFEREPGEIDKGSHHGFTGHTSTFFSGSIKETSLIGNIYSISHDQTDVSPGCGTWGKGAPIDKLGNREMVYGNIATSIADFLGCPSPMPHEPRVFKLENGRIHSLVEAPTNKEFIKQSLKFEKPAAT</sequence>